<evidence type="ECO:0000313" key="1">
    <source>
        <dbReference type="EMBL" id="OWK08889.1"/>
    </source>
</evidence>
<organism evidence="1 2">
    <name type="scientific">Cervus elaphus hippelaphus</name>
    <name type="common">European red deer</name>
    <dbReference type="NCBI Taxonomy" id="46360"/>
    <lineage>
        <taxon>Eukaryota</taxon>
        <taxon>Metazoa</taxon>
        <taxon>Chordata</taxon>
        <taxon>Craniata</taxon>
        <taxon>Vertebrata</taxon>
        <taxon>Euteleostomi</taxon>
        <taxon>Mammalia</taxon>
        <taxon>Eutheria</taxon>
        <taxon>Laurasiatheria</taxon>
        <taxon>Artiodactyla</taxon>
        <taxon>Ruminantia</taxon>
        <taxon>Pecora</taxon>
        <taxon>Cervidae</taxon>
        <taxon>Cervinae</taxon>
        <taxon>Cervus</taxon>
    </lineage>
</organism>
<reference evidence="1 2" key="1">
    <citation type="journal article" date="2018" name="Mol. Genet. Genomics">
        <title>The red deer Cervus elaphus genome CerEla1.0: sequencing, annotating, genes, and chromosomes.</title>
        <authorList>
            <person name="Bana N.A."/>
            <person name="Nyiri A."/>
            <person name="Nagy J."/>
            <person name="Frank K."/>
            <person name="Nagy T."/>
            <person name="Steger V."/>
            <person name="Schiller M."/>
            <person name="Lakatos P."/>
            <person name="Sugar L."/>
            <person name="Horn P."/>
            <person name="Barta E."/>
            <person name="Orosz L."/>
        </authorList>
    </citation>
    <scope>NUCLEOTIDE SEQUENCE [LARGE SCALE GENOMIC DNA]</scope>
    <source>
        <strain evidence="1">Hungarian</strain>
    </source>
</reference>
<proteinExistence type="predicted"/>
<gene>
    <name evidence="1" type="ORF">Celaphus_00015128</name>
</gene>
<dbReference type="EMBL" id="MKHE01000013">
    <property type="protein sequence ID" value="OWK08889.1"/>
    <property type="molecule type" value="Genomic_DNA"/>
</dbReference>
<protein>
    <submittedName>
        <fullName evidence="1">Uncharacterized protein</fullName>
    </submittedName>
</protein>
<accession>A0A212CS95</accession>
<dbReference type="AlphaFoldDB" id="A0A212CS95"/>
<evidence type="ECO:0000313" key="2">
    <source>
        <dbReference type="Proteomes" id="UP000242450"/>
    </source>
</evidence>
<name>A0A212CS95_CEREH</name>
<sequence length="80" mass="8821">MQSFHWGKACICNPTTSIPYRQLYDNLVMIFGFQIGAAGGRGAARSRAEAARLTALPDVNKRGCRSQFQPDRSCTDPVED</sequence>
<comment type="caution">
    <text evidence="1">The sequence shown here is derived from an EMBL/GenBank/DDBJ whole genome shotgun (WGS) entry which is preliminary data.</text>
</comment>
<dbReference type="Proteomes" id="UP000242450">
    <property type="component" value="Chromosome 13"/>
</dbReference>
<keyword evidence="2" id="KW-1185">Reference proteome</keyword>